<dbReference type="InterPro" id="IPR001965">
    <property type="entry name" value="Znf_PHD"/>
</dbReference>
<dbReference type="GO" id="GO:0042393">
    <property type="term" value="F:histone binding"/>
    <property type="evidence" value="ECO:0007669"/>
    <property type="project" value="TreeGrafter"/>
</dbReference>
<dbReference type="Proteomes" id="UP000325440">
    <property type="component" value="Unassembled WGS sequence"/>
</dbReference>
<feature type="region of interest" description="Disordered" evidence="7">
    <location>
        <begin position="1440"/>
        <end position="1470"/>
    </location>
</feature>
<accession>A0A5E4NL64</accession>
<organism evidence="10 11">
    <name type="scientific">Cinara cedri</name>
    <dbReference type="NCBI Taxonomy" id="506608"/>
    <lineage>
        <taxon>Eukaryota</taxon>
        <taxon>Metazoa</taxon>
        <taxon>Ecdysozoa</taxon>
        <taxon>Arthropoda</taxon>
        <taxon>Hexapoda</taxon>
        <taxon>Insecta</taxon>
        <taxon>Pterygota</taxon>
        <taxon>Neoptera</taxon>
        <taxon>Paraneoptera</taxon>
        <taxon>Hemiptera</taxon>
        <taxon>Sternorrhyncha</taxon>
        <taxon>Aphidomorpha</taxon>
        <taxon>Aphidoidea</taxon>
        <taxon>Aphididae</taxon>
        <taxon>Lachninae</taxon>
        <taxon>Cinara</taxon>
    </lineage>
</organism>
<evidence type="ECO:0000313" key="11">
    <source>
        <dbReference type="Proteomes" id="UP000325440"/>
    </source>
</evidence>
<dbReference type="PROSITE" id="PS50016">
    <property type="entry name" value="ZF_PHD_2"/>
    <property type="match status" value="1"/>
</dbReference>
<dbReference type="EMBL" id="CABPRJ010002381">
    <property type="protein sequence ID" value="VVC44491.1"/>
    <property type="molecule type" value="Genomic_DNA"/>
</dbReference>
<protein>
    <submittedName>
        <fullName evidence="10">Zinc finger, PHD-type,DDT domain,Zinc finger, FYVE/PHD-type,Zinc finger, RING/FYVE/PHD-type,Zinc finger</fullName>
    </submittedName>
</protein>
<keyword evidence="11" id="KW-1185">Reference proteome</keyword>
<dbReference type="PANTHER" id="PTHR14296">
    <property type="entry name" value="REMODELING AND SPACING FACTOR 1"/>
    <property type="match status" value="1"/>
</dbReference>
<reference evidence="10 11" key="1">
    <citation type="submission" date="2019-08" db="EMBL/GenBank/DDBJ databases">
        <authorList>
            <person name="Alioto T."/>
            <person name="Alioto T."/>
            <person name="Gomez Garrido J."/>
        </authorList>
    </citation>
    <scope>NUCLEOTIDE SEQUENCE [LARGE SCALE GENOMIC DNA]</scope>
</reference>
<keyword evidence="3 6" id="KW-0863">Zinc-finger</keyword>
<feature type="compositionally biased region" description="Basic residues" evidence="7">
    <location>
        <begin position="1874"/>
        <end position="1883"/>
    </location>
</feature>
<proteinExistence type="predicted"/>
<dbReference type="InterPro" id="IPR019786">
    <property type="entry name" value="Zinc_finger_PHD-type_CS"/>
</dbReference>
<feature type="domain" description="PHD-type" evidence="8">
    <location>
        <begin position="1344"/>
        <end position="1394"/>
    </location>
</feature>
<evidence type="ECO:0000259" key="8">
    <source>
        <dbReference type="PROSITE" id="PS50016"/>
    </source>
</evidence>
<feature type="region of interest" description="Disordered" evidence="7">
    <location>
        <begin position="2029"/>
        <end position="2053"/>
    </location>
</feature>
<dbReference type="Pfam" id="PF00628">
    <property type="entry name" value="PHD"/>
    <property type="match status" value="1"/>
</dbReference>
<keyword evidence="4" id="KW-0862">Zinc</keyword>
<feature type="domain" description="DDT" evidence="9">
    <location>
        <begin position="23"/>
        <end position="84"/>
    </location>
</feature>
<dbReference type="PROSITE" id="PS01359">
    <property type="entry name" value="ZF_PHD_1"/>
    <property type="match status" value="1"/>
</dbReference>
<evidence type="ECO:0000256" key="6">
    <source>
        <dbReference type="PROSITE-ProRule" id="PRU00146"/>
    </source>
</evidence>
<feature type="compositionally biased region" description="Basic and acidic residues" evidence="7">
    <location>
        <begin position="1508"/>
        <end position="1533"/>
    </location>
</feature>
<gene>
    <name evidence="10" type="ORF">CINCED_3A013054</name>
</gene>
<keyword evidence="5" id="KW-0539">Nucleus</keyword>
<feature type="region of interest" description="Disordered" evidence="7">
    <location>
        <begin position="1508"/>
        <end position="1824"/>
    </location>
</feature>
<dbReference type="InterPro" id="IPR028938">
    <property type="entry name" value="Rsf1-like"/>
</dbReference>
<comment type="subcellular location">
    <subcellularLocation>
        <location evidence="1">Nucleus</location>
    </subcellularLocation>
</comment>
<feature type="compositionally biased region" description="Acidic residues" evidence="7">
    <location>
        <begin position="1071"/>
        <end position="1080"/>
    </location>
</feature>
<evidence type="ECO:0000256" key="4">
    <source>
        <dbReference type="ARBA" id="ARBA00022833"/>
    </source>
</evidence>
<evidence type="ECO:0000256" key="7">
    <source>
        <dbReference type="SAM" id="MobiDB-lite"/>
    </source>
</evidence>
<feature type="compositionally biased region" description="Basic residues" evidence="7">
    <location>
        <begin position="1119"/>
        <end position="1134"/>
    </location>
</feature>
<evidence type="ECO:0000256" key="3">
    <source>
        <dbReference type="ARBA" id="ARBA00022771"/>
    </source>
</evidence>
<evidence type="ECO:0000313" key="10">
    <source>
        <dbReference type="EMBL" id="VVC44491.1"/>
    </source>
</evidence>
<feature type="compositionally biased region" description="Basic and acidic residues" evidence="7">
    <location>
        <begin position="1142"/>
        <end position="1153"/>
    </location>
</feature>
<feature type="compositionally biased region" description="Acidic residues" evidence="7">
    <location>
        <begin position="1453"/>
        <end position="1465"/>
    </location>
</feature>
<feature type="region of interest" description="Disordered" evidence="7">
    <location>
        <begin position="389"/>
        <end position="414"/>
    </location>
</feature>
<feature type="region of interest" description="Disordered" evidence="7">
    <location>
        <begin position="321"/>
        <end position="344"/>
    </location>
</feature>
<dbReference type="GO" id="GO:0045892">
    <property type="term" value="P:negative regulation of DNA-templated transcription"/>
    <property type="evidence" value="ECO:0007669"/>
    <property type="project" value="TreeGrafter"/>
</dbReference>
<evidence type="ECO:0000256" key="1">
    <source>
        <dbReference type="ARBA" id="ARBA00004123"/>
    </source>
</evidence>
<sequence length="2074" mass="234293">MTPVGLANIEMTAPQVVDTQDVCASDPNFAVIFAFCERFGDNCGIAIPTFQELQEMLENTTEVPDALVDLHIKLLRRVKKSVHADKWERAILKFCQGYSIPGFWELEHNGYKGISIQLKLRILKTLFEAQFDSNVKFKAEINKLESSMLRSQPLGWDKSGTSYWVQFDRAFNLRVYKEDSDEDTWEIVAKDRNSLVNLINKLSGAKDNNLNEIDDSSSVETGSEVEIDLSQNLDQSKCSPTLSNAIIKIENHKSENSINESNVESEKSLYDSKQSSLEKPINLKRKFEENLNEENSLSNKIMAPIVGEAIEESVIIVKGEGSGKECDTGNPDETNTQNETTKNEDVKKPKLWSIETICSSSKEVREDIVSVPKTGFFFGDDSVPCLNNVSNGESSHVDKNKLEVESPKENDESKKIKKYEEADSTLSLNIAKPLNKECITKNEDELSSKKSSKQSVFNIKVHEEEVQITERNVNEVFRTSDSNIHKTNTYESLDTLSKSQDFQPNSKLQEFKTNENNPLHTSGQANICDTVGSNYQNKTDENNVNSVNKEILYQIIKDDTSNKKPMDLANYDINKDKQLGKEDNLDVKSKDNRENKTKPLFENDQHLTTKLVDQIIKTDDDDYLKMKQSLCKNNQSDEKKKYEKVKTNESFTNTINQCDTINEQQSTEILEQNRCSLNESSQSKVLGIVADNQIQKNCNVIDCKEVNDKEIDQKLSENDNADLQTIDYSIKRSSGNSSKTHDQIETDNVDFKITEQIDDSYCPKHKNTAHNISNIIETSAVVSDSIKINENDDSKQLETFQIKNENNFVKHVFQKENKLILNKDCQIVSSKHSLDKILQKSDRNKDVCKKDPTKEFKLDDQPDSSNIEMNNICTVKSEINSNELEAECSDTSNNLITVKRDEPIEDSNNIAPDTTSVCEKQKESIITITEEPRKSESDNNFEESTSIFTKQCEQIKQVCVEVSSTKIESNLEKNLVSKRKKGKRKLMHIENKIDPCEEKLHSEPLKNIPCFEEDVQDLSMHGNSSKIEVSMVIDEKNNEDLSQDEHVEDQKEEGLEITFKEKSVNFSIPKDEDDSVDETNENTIIGSSKDEHSNGDEKIDHLIEDNKQIEEDFEEIPKKKGKPTVRKKGKRGRAKQTTVIKQESKSNTEEKVKRTYKPRQKKVVTIAEEVIILPEPAGDDNIRRSRRIAEIKIKEQFSPIAQYDDVDIPLKNPKKKDKGGKKGGYTSKMIKNADESDNDDEDLISKKFKKKKRKGKSDSHKKINPKSPWTGDSESSSSENNIELFEDYDHEEEDEIPRPGIEPNVSDHEFSPESDINDDDEEYLPEKRARTAHKKDQGEQLKDDMSCQKCHKSDQPEWILLCDTCNQGWHASCLRPALLVIPDGDWYCPPCRHEALLNGLKETLKKFDGESKKRENEELRRKRLAYVGISLQNVISSKTEEGKIEKKPVEHESSEDESSESESYDSEPLYQLRARRQANVSYSFNDYDDMINEAILETGVDESVVKSVEVKPDKNDNDEKTDSDNDDNTREDSPIAPALLHLRGRKKSKKLTNLDISSDDGSDEDFKGPSDGDDDYEEELSEYSDDSVKRPQPTRRSVRNRKTVVDPDFINDDSSEDSDHRSKKSKNSKKRSRPWSDSSNSEEDDSTWGKKKKKRTNIPSSSLSLKYPKNSKRKQSENDSFQKPKKSKIKYGMDSDSGSGGLTKRRTRGRQITYAESDDSEEEIQPKKRKIVSDEEDEYVLNDEELEAENEDHNMEIDDGDTVASNELKDEEEEEEEEEEVDDEVIEDEDDEEENDNDEKPSLVPPQHTAEKSPSLDVQSVITESPAPTVLVPLEGSIASDYNLHHPAHQRLLPSTDNIKVESPRFSLVGTPEKRKRPPHQLKKLPSPNPHSDYSDSGSGYPYIPDATKVVSSSISSIQIGYSGPPLQESSASVATSVSGGFKSMTAVPLPPGGFPITSPAPYRSANKVTAESVAVSTSQSPTYLSPQVQQVYQTPPPANYSPYPIDYATTTAPLPPPPSTVAFRNVAAAPPSSQEHPLLHTTQQSAGVTAGGDSEFGGLVSYFSSQQEDDFDT</sequence>
<dbReference type="OrthoDB" id="10055895at2759"/>
<feature type="region of interest" description="Disordered" evidence="7">
    <location>
        <begin position="1068"/>
        <end position="1096"/>
    </location>
</feature>
<feature type="region of interest" description="Disordered" evidence="7">
    <location>
        <begin position="1849"/>
        <end position="1901"/>
    </location>
</feature>
<keyword evidence="2" id="KW-0479">Metal-binding</keyword>
<evidence type="ECO:0000256" key="5">
    <source>
        <dbReference type="ARBA" id="ARBA00023242"/>
    </source>
</evidence>
<feature type="compositionally biased region" description="Basic residues" evidence="7">
    <location>
        <begin position="1621"/>
        <end position="1633"/>
    </location>
</feature>
<dbReference type="CDD" id="cd15543">
    <property type="entry name" value="PHD_RSF1"/>
    <property type="match status" value="1"/>
</dbReference>
<dbReference type="InterPro" id="IPR019787">
    <property type="entry name" value="Znf_PHD-finger"/>
</dbReference>
<evidence type="ECO:0000256" key="2">
    <source>
        <dbReference type="ARBA" id="ARBA00022723"/>
    </source>
</evidence>
<dbReference type="Gene3D" id="2.30.30.1150">
    <property type="match status" value="1"/>
</dbReference>
<dbReference type="PROSITE" id="PS50827">
    <property type="entry name" value="DDT"/>
    <property type="match status" value="1"/>
</dbReference>
<feature type="compositionally biased region" description="Basic residues" evidence="7">
    <location>
        <begin position="1592"/>
        <end position="1602"/>
    </location>
</feature>
<feature type="compositionally biased region" description="Polar residues" evidence="7">
    <location>
        <begin position="2032"/>
        <end position="2048"/>
    </location>
</feature>
<dbReference type="InterPro" id="IPR018501">
    <property type="entry name" value="DDT_dom"/>
</dbReference>
<dbReference type="PANTHER" id="PTHR14296:SF16">
    <property type="entry name" value="REMODELING AND SPACING FACTOR 1"/>
    <property type="match status" value="1"/>
</dbReference>
<name>A0A5E4NL64_9HEMI</name>
<feature type="compositionally biased region" description="Basic residues" evidence="7">
    <location>
        <begin position="1212"/>
        <end position="1221"/>
    </location>
</feature>
<dbReference type="InterPro" id="IPR011011">
    <property type="entry name" value="Znf_FYVE_PHD"/>
</dbReference>
<feature type="compositionally biased region" description="Acidic residues" evidence="7">
    <location>
        <begin position="1734"/>
        <end position="1750"/>
    </location>
</feature>
<evidence type="ECO:0000259" key="9">
    <source>
        <dbReference type="PROSITE" id="PS50827"/>
    </source>
</evidence>
<feature type="compositionally biased region" description="Acidic residues" evidence="7">
    <location>
        <begin position="1284"/>
        <end position="1295"/>
    </location>
</feature>
<feature type="region of interest" description="Disordered" evidence="7">
    <location>
        <begin position="1202"/>
        <end position="1324"/>
    </location>
</feature>
<feature type="region of interest" description="Disordered" evidence="7">
    <location>
        <begin position="1110"/>
        <end position="1159"/>
    </location>
</feature>
<dbReference type="GO" id="GO:0008270">
    <property type="term" value="F:zinc ion binding"/>
    <property type="evidence" value="ECO:0007669"/>
    <property type="project" value="UniProtKB-KW"/>
</dbReference>
<feature type="compositionally biased region" description="Acidic residues" evidence="7">
    <location>
        <begin position="1571"/>
        <end position="1585"/>
    </location>
</feature>
<dbReference type="GO" id="GO:0031213">
    <property type="term" value="C:RSF complex"/>
    <property type="evidence" value="ECO:0007669"/>
    <property type="project" value="InterPro"/>
</dbReference>
<feature type="compositionally biased region" description="Basic and acidic residues" evidence="7">
    <location>
        <begin position="395"/>
        <end position="414"/>
    </location>
</feature>
<dbReference type="SUPFAM" id="SSF57903">
    <property type="entry name" value="FYVE/PHD zinc finger"/>
    <property type="match status" value="1"/>
</dbReference>
<dbReference type="SMART" id="SM00249">
    <property type="entry name" value="PHD"/>
    <property type="match status" value="1"/>
</dbReference>
<feature type="compositionally biased region" description="Acidic residues" evidence="7">
    <location>
        <begin position="1769"/>
        <end position="1797"/>
    </location>
</feature>
<feature type="compositionally biased region" description="Basic residues" evidence="7">
    <location>
        <begin position="1246"/>
        <end position="1255"/>
    </location>
</feature>
<feature type="compositionally biased region" description="Basic and acidic residues" evidence="7">
    <location>
        <begin position="1440"/>
        <end position="1452"/>
    </location>
</feature>